<feature type="region of interest" description="Disordered" evidence="2">
    <location>
        <begin position="59"/>
        <end position="80"/>
    </location>
</feature>
<dbReference type="AlphaFoldDB" id="A0A098BND9"/>
<name>A0A098BND9_9NOCA</name>
<sequence>MGRSALSNAPAAEYTWKQGMDPEETERGSLMSCWCGHGPWHYHGYPYPPMAAYAPPPAYYPPAEPAEPAEPYGRRRRRRGRVDAEELADYLHELEEEITRIRRELDELRSSDTGES</sequence>
<evidence type="ECO:0000256" key="1">
    <source>
        <dbReference type="SAM" id="Coils"/>
    </source>
</evidence>
<reference evidence="3 4" key="1">
    <citation type="journal article" date="2014" name="Genome Announc.">
        <title>Draft Genome Sequence of Propane- and Butane-Oxidizing Actinobacterium Rhodococcus ruber IEGM 231.</title>
        <authorList>
            <person name="Ivshina I.B."/>
            <person name="Kuyukina M.S."/>
            <person name="Krivoruchko A.V."/>
            <person name="Barbe V."/>
            <person name="Fischer C."/>
        </authorList>
    </citation>
    <scope>NUCLEOTIDE SEQUENCE [LARGE SCALE GENOMIC DNA]</scope>
</reference>
<accession>A0A098BND9</accession>
<dbReference type="Proteomes" id="UP000042997">
    <property type="component" value="Unassembled WGS sequence"/>
</dbReference>
<keyword evidence="1" id="KW-0175">Coiled coil</keyword>
<proteinExistence type="predicted"/>
<evidence type="ECO:0000313" key="4">
    <source>
        <dbReference type="Proteomes" id="UP000042997"/>
    </source>
</evidence>
<evidence type="ECO:0000313" key="3">
    <source>
        <dbReference type="EMBL" id="CDZ90254.1"/>
    </source>
</evidence>
<evidence type="ECO:0000256" key="2">
    <source>
        <dbReference type="SAM" id="MobiDB-lite"/>
    </source>
</evidence>
<feature type="coiled-coil region" evidence="1">
    <location>
        <begin position="84"/>
        <end position="111"/>
    </location>
</feature>
<gene>
    <name evidence="3" type="ORF">RHRU231_680023</name>
</gene>
<dbReference type="EMBL" id="CCSD01000081">
    <property type="protein sequence ID" value="CDZ90254.1"/>
    <property type="molecule type" value="Genomic_DNA"/>
</dbReference>
<protein>
    <submittedName>
        <fullName evidence="3">Uncharacterized protein</fullName>
    </submittedName>
</protein>
<organism evidence="3 4">
    <name type="scientific">Rhodococcus ruber</name>
    <dbReference type="NCBI Taxonomy" id="1830"/>
    <lineage>
        <taxon>Bacteria</taxon>
        <taxon>Bacillati</taxon>
        <taxon>Actinomycetota</taxon>
        <taxon>Actinomycetes</taxon>
        <taxon>Mycobacteriales</taxon>
        <taxon>Nocardiaceae</taxon>
        <taxon>Rhodococcus</taxon>
    </lineage>
</organism>